<evidence type="ECO:0000256" key="2">
    <source>
        <dbReference type="SAM" id="Phobius"/>
    </source>
</evidence>
<dbReference type="Pfam" id="PF06898">
    <property type="entry name" value="YqfD"/>
    <property type="match status" value="1"/>
</dbReference>
<dbReference type="Proteomes" id="UP000886883">
    <property type="component" value="Unassembled WGS sequence"/>
</dbReference>
<protein>
    <submittedName>
        <fullName evidence="3">Sporulation protein YqfD</fullName>
    </submittedName>
</protein>
<dbReference type="InterPro" id="IPR010690">
    <property type="entry name" value="YqfD"/>
</dbReference>
<feature type="compositionally biased region" description="Low complexity" evidence="1">
    <location>
        <begin position="411"/>
        <end position="420"/>
    </location>
</feature>
<dbReference type="AlphaFoldDB" id="A0A9D2MRA4"/>
<keyword evidence="2" id="KW-0812">Transmembrane</keyword>
<keyword evidence="2" id="KW-0472">Membrane</keyword>
<evidence type="ECO:0000256" key="1">
    <source>
        <dbReference type="SAM" id="MobiDB-lite"/>
    </source>
</evidence>
<comment type="caution">
    <text evidence="3">The sequence shown here is derived from an EMBL/GenBank/DDBJ whole genome shotgun (WGS) entry which is preliminary data.</text>
</comment>
<gene>
    <name evidence="3" type="ORF">H9763_01775</name>
</gene>
<organism evidence="3 4">
    <name type="scientific">Candidatus Eisenbergiella merdigallinarum</name>
    <dbReference type="NCBI Taxonomy" id="2838552"/>
    <lineage>
        <taxon>Bacteria</taxon>
        <taxon>Bacillati</taxon>
        <taxon>Bacillota</taxon>
        <taxon>Clostridia</taxon>
        <taxon>Lachnospirales</taxon>
        <taxon>Lachnospiraceae</taxon>
        <taxon>Eisenbergiella</taxon>
    </lineage>
</organism>
<evidence type="ECO:0000313" key="3">
    <source>
        <dbReference type="EMBL" id="HJB90175.1"/>
    </source>
</evidence>
<feature type="region of interest" description="Disordered" evidence="1">
    <location>
        <begin position="398"/>
        <end position="420"/>
    </location>
</feature>
<name>A0A9D2MRA4_9FIRM</name>
<dbReference type="EMBL" id="DWXE01000006">
    <property type="protein sequence ID" value="HJB90175.1"/>
    <property type="molecule type" value="Genomic_DNA"/>
</dbReference>
<evidence type="ECO:0000313" key="4">
    <source>
        <dbReference type="Proteomes" id="UP000886883"/>
    </source>
</evidence>
<reference evidence="3" key="1">
    <citation type="journal article" date="2021" name="PeerJ">
        <title>Extensive microbial diversity within the chicken gut microbiome revealed by metagenomics and culture.</title>
        <authorList>
            <person name="Gilroy R."/>
            <person name="Ravi A."/>
            <person name="Getino M."/>
            <person name="Pursley I."/>
            <person name="Horton D.L."/>
            <person name="Alikhan N.F."/>
            <person name="Baker D."/>
            <person name="Gharbi K."/>
            <person name="Hall N."/>
            <person name="Watson M."/>
            <person name="Adriaenssens E.M."/>
            <person name="Foster-Nyarko E."/>
            <person name="Jarju S."/>
            <person name="Secka A."/>
            <person name="Antonio M."/>
            <person name="Oren A."/>
            <person name="Chaudhuri R.R."/>
            <person name="La Ragione R."/>
            <person name="Hildebrand F."/>
            <person name="Pallen M.J."/>
        </authorList>
    </citation>
    <scope>NUCLEOTIDE SEQUENCE</scope>
    <source>
        <strain evidence="3">USAMLcec3-2134</strain>
    </source>
</reference>
<reference evidence="3" key="2">
    <citation type="submission" date="2021-04" db="EMBL/GenBank/DDBJ databases">
        <authorList>
            <person name="Gilroy R."/>
        </authorList>
    </citation>
    <scope>NUCLEOTIDE SEQUENCE</scope>
    <source>
        <strain evidence="3">USAMLcec3-2134</strain>
    </source>
</reference>
<feature type="transmembrane region" description="Helical" evidence="2">
    <location>
        <begin position="89"/>
        <end position="108"/>
    </location>
</feature>
<keyword evidence="2" id="KW-1133">Transmembrane helix</keyword>
<accession>A0A9D2MRA4</accession>
<proteinExistence type="predicted"/>
<sequence>MIGIIRYLRGYVKIRVWGYSPERFMNLCTNRGILLWGLSGDGSCYTMYMGLSDFFTIRDIAKKTKTRAAVLERHGLPFFWRDARKRKTFLAGTVLCLLFLLAMSRRIWAISLEGNRLVTDDQLILFLQEQGVDYGVSKKGLHLQALEEALRETFPLVTWTSATLEGTKLTVRVRENDLPGETERALDEERYASGADLTAARDGTVSRILTRSGVPQVKAGDEVKKGDVLISGLIPVNNDDGTVREWDGVVADGDIALTCLRPVSFTQPLSYQYKNYTGREMRYRFFTLGNRRYSFPLSPCDFVRYDEVTEQERACLFGQIDLPLWTGTTLCREYLPVDAMYDEETAAQLLLARLEKFIGSLEEKGVQIIQKDVRIVRKADALVLEGNLTSQEEAVILQPLDLPEGEETSEEQTGSERNGI</sequence>